<evidence type="ECO:0008006" key="3">
    <source>
        <dbReference type="Google" id="ProtNLM"/>
    </source>
</evidence>
<dbReference type="AlphaFoldDB" id="A0A8J3DMZ9"/>
<evidence type="ECO:0000313" key="1">
    <source>
        <dbReference type="EMBL" id="GHD10531.1"/>
    </source>
</evidence>
<dbReference type="RefSeq" id="WP_189502573.1">
    <property type="nucleotide sequence ID" value="NZ_BMZQ01000001.1"/>
</dbReference>
<protein>
    <recommendedName>
        <fullName evidence="3">BrnT family toxin</fullName>
    </recommendedName>
</protein>
<gene>
    <name evidence="1" type="ORF">GCM10016234_12490</name>
</gene>
<name>A0A8J3DMZ9_9HYPH</name>
<keyword evidence="2" id="KW-1185">Reference proteome</keyword>
<sequence length="95" mass="11248">MRFDGFDWDAGNWPKCSDHGVSKAEIESIFFGELQTNADPSQLERRFRAIGQLKTGRPIFVVYTLRRHEKLLLIRPISARFMHEKEIKRYEHSKL</sequence>
<reference evidence="1" key="1">
    <citation type="journal article" date="2014" name="Int. J. Syst. Evol. Microbiol.">
        <title>Complete genome sequence of Corynebacterium casei LMG S-19264T (=DSM 44701T), isolated from a smear-ripened cheese.</title>
        <authorList>
            <consortium name="US DOE Joint Genome Institute (JGI-PGF)"/>
            <person name="Walter F."/>
            <person name="Albersmeier A."/>
            <person name="Kalinowski J."/>
            <person name="Ruckert C."/>
        </authorList>
    </citation>
    <scope>NUCLEOTIDE SEQUENCE</scope>
    <source>
        <strain evidence="1">KCTC 42249</strain>
    </source>
</reference>
<proteinExistence type="predicted"/>
<dbReference type="Gene3D" id="3.10.450.530">
    <property type="entry name" value="Ribonuclease toxin, BrnT, of type II toxin-antitoxin system"/>
    <property type="match status" value="1"/>
</dbReference>
<dbReference type="Pfam" id="PF04365">
    <property type="entry name" value="BrnT_toxin"/>
    <property type="match status" value="1"/>
</dbReference>
<dbReference type="InterPro" id="IPR038573">
    <property type="entry name" value="BrnT_sf"/>
</dbReference>
<dbReference type="InterPro" id="IPR007460">
    <property type="entry name" value="BrnT_toxin"/>
</dbReference>
<evidence type="ECO:0000313" key="2">
    <source>
        <dbReference type="Proteomes" id="UP000630142"/>
    </source>
</evidence>
<organism evidence="1 2">
    <name type="scientific">Tianweitania populi</name>
    <dbReference type="NCBI Taxonomy" id="1607949"/>
    <lineage>
        <taxon>Bacteria</taxon>
        <taxon>Pseudomonadati</taxon>
        <taxon>Pseudomonadota</taxon>
        <taxon>Alphaproteobacteria</taxon>
        <taxon>Hyphomicrobiales</taxon>
        <taxon>Phyllobacteriaceae</taxon>
        <taxon>Tianweitania</taxon>
    </lineage>
</organism>
<comment type="caution">
    <text evidence="1">The sequence shown here is derived from an EMBL/GenBank/DDBJ whole genome shotgun (WGS) entry which is preliminary data.</text>
</comment>
<accession>A0A8J3DMZ9</accession>
<dbReference type="EMBL" id="BMZQ01000001">
    <property type="protein sequence ID" value="GHD10531.1"/>
    <property type="molecule type" value="Genomic_DNA"/>
</dbReference>
<reference evidence="1" key="2">
    <citation type="submission" date="2020-09" db="EMBL/GenBank/DDBJ databases">
        <authorList>
            <person name="Sun Q."/>
            <person name="Kim S."/>
        </authorList>
    </citation>
    <scope>NUCLEOTIDE SEQUENCE</scope>
    <source>
        <strain evidence="1">KCTC 42249</strain>
    </source>
</reference>
<dbReference type="Proteomes" id="UP000630142">
    <property type="component" value="Unassembled WGS sequence"/>
</dbReference>